<organism evidence="2 3">
    <name type="scientific">Sphingomonas populi</name>
    <dbReference type="NCBI Taxonomy" id="2484750"/>
    <lineage>
        <taxon>Bacteria</taxon>
        <taxon>Pseudomonadati</taxon>
        <taxon>Pseudomonadota</taxon>
        <taxon>Alphaproteobacteria</taxon>
        <taxon>Sphingomonadales</taxon>
        <taxon>Sphingomonadaceae</taxon>
        <taxon>Sphingomonas</taxon>
    </lineage>
</organism>
<accession>A0A4V2DC81</accession>
<reference evidence="2 3" key="1">
    <citation type="submission" date="2019-02" db="EMBL/GenBank/DDBJ databases">
        <authorList>
            <person name="Li Y."/>
        </authorList>
    </citation>
    <scope>NUCLEOTIDE SEQUENCE [LARGE SCALE GENOMIC DNA]</scope>
    <source>
        <strain evidence="2 3">3-7</strain>
    </source>
</reference>
<feature type="chain" id="PRO_5020201770" evidence="1">
    <location>
        <begin position="23"/>
        <end position="280"/>
    </location>
</feature>
<feature type="signal peptide" evidence="1">
    <location>
        <begin position="1"/>
        <end position="22"/>
    </location>
</feature>
<gene>
    <name evidence="2" type="ORF">EWE75_22365</name>
</gene>
<dbReference type="Proteomes" id="UP000292085">
    <property type="component" value="Unassembled WGS sequence"/>
</dbReference>
<dbReference type="RefSeq" id="WP_130160290.1">
    <property type="nucleotide sequence ID" value="NZ_SGIS01000063.1"/>
</dbReference>
<evidence type="ECO:0000313" key="3">
    <source>
        <dbReference type="Proteomes" id="UP000292085"/>
    </source>
</evidence>
<sequence>MKMWLTGGIVAAAFAFASATQAAPERRSGSASGSLTSEQFYAGKEGAWVLMHKPFNDGYSCSVNFITPTNNFAIVGPVDADTARNGRGMIWFTGKSVPVSGQARSVRIAVSGNNPYPSVPAQHMSLPGQGGALIVAADLRLTLKDKRDGNMIGVQLQGREVFRSNVVRLQEAYRTLERCMNGSQKITKAPIEKPPTTPQQQLTMPDDELAIYYDIAPDDPQRALKLSGARQMIRNYLYQSKTLKAPPERVYSDAPVITNQRQEQRMCSYNNGQVGYLAPC</sequence>
<protein>
    <submittedName>
        <fullName evidence="2">Uncharacterized protein</fullName>
    </submittedName>
</protein>
<dbReference type="EMBL" id="SGIS01000063">
    <property type="protein sequence ID" value="RZF60568.1"/>
    <property type="molecule type" value="Genomic_DNA"/>
</dbReference>
<name>A0A4V2DC81_9SPHN</name>
<keyword evidence="3" id="KW-1185">Reference proteome</keyword>
<evidence type="ECO:0000313" key="2">
    <source>
        <dbReference type="EMBL" id="RZF60568.1"/>
    </source>
</evidence>
<keyword evidence="1" id="KW-0732">Signal</keyword>
<proteinExistence type="predicted"/>
<evidence type="ECO:0000256" key="1">
    <source>
        <dbReference type="SAM" id="SignalP"/>
    </source>
</evidence>
<dbReference type="OrthoDB" id="9134782at2"/>
<comment type="caution">
    <text evidence="2">The sequence shown here is derived from an EMBL/GenBank/DDBJ whole genome shotgun (WGS) entry which is preliminary data.</text>
</comment>
<dbReference type="AlphaFoldDB" id="A0A4V2DC81"/>